<proteinExistence type="inferred from homology"/>
<feature type="transmembrane region" description="Helical" evidence="9">
    <location>
        <begin position="80"/>
        <end position="104"/>
    </location>
</feature>
<dbReference type="PANTHER" id="PTHR23063">
    <property type="entry name" value="PHOSPHOLIPID ACYLTRANSFERASE"/>
    <property type="match status" value="1"/>
</dbReference>
<dbReference type="GO" id="GO:0016020">
    <property type="term" value="C:membrane"/>
    <property type="evidence" value="ECO:0007669"/>
    <property type="project" value="UniProtKB-SubCell"/>
</dbReference>
<sequence length="267" mass="29988">MADHNTITSPLLPSDHLILTVDSDSNSASSTNTTASPISNPFSALGFSGGELTVPAGITVDPFQNYKAGINSFYEWVKTIVCIPLALVRLVIFGLCLAIGYVATKLALYGWKDKENPMPRWRSRIMWITRIAARFILFSFGYHWIKRKGKPAPRDVAPIIVSNHVSYIEPIFYFYELFPTIVASESHDSIPFVGTIIRAMQVIYVNRFSPSSRKQAVREIKDWNNREGLLAIDFLEYFYFPRELLLTAGTLFPSNSVHLSLGTQSSL</sequence>
<evidence type="ECO:0000256" key="3">
    <source>
        <dbReference type="ARBA" id="ARBA00022679"/>
    </source>
</evidence>
<dbReference type="Gramene" id="Psat04G0507100-T2">
    <property type="protein sequence ID" value="KAI5421500.1"/>
    <property type="gene ID" value="KIW84_045071"/>
</dbReference>
<keyword evidence="3" id="KW-0808">Transferase</keyword>
<dbReference type="SUPFAM" id="SSF69593">
    <property type="entry name" value="Glycerol-3-phosphate (1)-acyltransferase"/>
    <property type="match status" value="1"/>
</dbReference>
<organism evidence="11 12">
    <name type="scientific">Pisum sativum</name>
    <name type="common">Garden pea</name>
    <name type="synonym">Lathyrus oleraceus</name>
    <dbReference type="NCBI Taxonomy" id="3888"/>
    <lineage>
        <taxon>Eukaryota</taxon>
        <taxon>Viridiplantae</taxon>
        <taxon>Streptophyta</taxon>
        <taxon>Embryophyta</taxon>
        <taxon>Tracheophyta</taxon>
        <taxon>Spermatophyta</taxon>
        <taxon>Magnoliopsida</taxon>
        <taxon>eudicotyledons</taxon>
        <taxon>Gunneridae</taxon>
        <taxon>Pentapetalae</taxon>
        <taxon>rosids</taxon>
        <taxon>fabids</taxon>
        <taxon>Fabales</taxon>
        <taxon>Fabaceae</taxon>
        <taxon>Papilionoideae</taxon>
        <taxon>50 kb inversion clade</taxon>
        <taxon>NPAAA clade</taxon>
        <taxon>Hologalegina</taxon>
        <taxon>IRL clade</taxon>
        <taxon>Fabeae</taxon>
        <taxon>Lathyrus</taxon>
    </lineage>
</organism>
<dbReference type="Pfam" id="PF01553">
    <property type="entry name" value="Acyltransferase"/>
    <property type="match status" value="1"/>
</dbReference>
<evidence type="ECO:0000313" key="12">
    <source>
        <dbReference type="Proteomes" id="UP001058974"/>
    </source>
</evidence>
<keyword evidence="6" id="KW-0443">Lipid metabolism</keyword>
<keyword evidence="5 9" id="KW-1133">Transmembrane helix</keyword>
<comment type="caution">
    <text evidence="11">The sequence shown here is derived from an EMBL/GenBank/DDBJ whole genome shotgun (WGS) entry which is preliminary data.</text>
</comment>
<comment type="similarity">
    <text evidence="2">Belongs to the 1-acyl-sn-glycerol-3-phosphate acyltransferase family.</text>
</comment>
<feature type="domain" description="Phospholipid/glycerol acyltransferase" evidence="10">
    <location>
        <begin position="152"/>
        <end position="229"/>
    </location>
</feature>
<dbReference type="Proteomes" id="UP001058974">
    <property type="component" value="Chromosome 4"/>
</dbReference>
<evidence type="ECO:0000259" key="10">
    <source>
        <dbReference type="Pfam" id="PF01553"/>
    </source>
</evidence>
<dbReference type="InterPro" id="IPR002123">
    <property type="entry name" value="Plipid/glycerol_acylTrfase"/>
</dbReference>
<gene>
    <name evidence="11" type="ORF">KIW84_045071</name>
</gene>
<keyword evidence="7 9" id="KW-0472">Membrane</keyword>
<dbReference type="EMBL" id="JAMSHJ010000004">
    <property type="protein sequence ID" value="KAI5421500.1"/>
    <property type="molecule type" value="Genomic_DNA"/>
</dbReference>
<comment type="subcellular location">
    <subcellularLocation>
        <location evidence="1">Membrane</location>
    </subcellularLocation>
</comment>
<reference evidence="11 12" key="1">
    <citation type="journal article" date="2022" name="Nat. Genet.">
        <title>Improved pea reference genome and pan-genome highlight genomic features and evolutionary characteristics.</title>
        <authorList>
            <person name="Yang T."/>
            <person name="Liu R."/>
            <person name="Luo Y."/>
            <person name="Hu S."/>
            <person name="Wang D."/>
            <person name="Wang C."/>
            <person name="Pandey M.K."/>
            <person name="Ge S."/>
            <person name="Xu Q."/>
            <person name="Li N."/>
            <person name="Li G."/>
            <person name="Huang Y."/>
            <person name="Saxena R.K."/>
            <person name="Ji Y."/>
            <person name="Li M."/>
            <person name="Yan X."/>
            <person name="He Y."/>
            <person name="Liu Y."/>
            <person name="Wang X."/>
            <person name="Xiang C."/>
            <person name="Varshney R.K."/>
            <person name="Ding H."/>
            <person name="Gao S."/>
            <person name="Zong X."/>
        </authorList>
    </citation>
    <scope>NUCLEOTIDE SEQUENCE [LARGE SCALE GENOMIC DNA]</scope>
    <source>
        <strain evidence="11 12">cv. Zhongwan 6</strain>
    </source>
</reference>
<dbReference type="PANTHER" id="PTHR23063:SF52">
    <property type="entry name" value="LYSOPHOSPHATIDYLCHOLINE ACYLTRANSFERASE"/>
    <property type="match status" value="1"/>
</dbReference>
<evidence type="ECO:0000256" key="7">
    <source>
        <dbReference type="ARBA" id="ARBA00023136"/>
    </source>
</evidence>
<evidence type="ECO:0000256" key="6">
    <source>
        <dbReference type="ARBA" id="ARBA00023098"/>
    </source>
</evidence>
<dbReference type="GO" id="GO:0006644">
    <property type="term" value="P:phospholipid metabolic process"/>
    <property type="evidence" value="ECO:0007669"/>
    <property type="project" value="TreeGrafter"/>
</dbReference>
<dbReference type="AlphaFoldDB" id="A0A9D4XM70"/>
<feature type="transmembrane region" description="Helical" evidence="9">
    <location>
        <begin position="124"/>
        <end position="145"/>
    </location>
</feature>
<evidence type="ECO:0000256" key="9">
    <source>
        <dbReference type="SAM" id="Phobius"/>
    </source>
</evidence>
<evidence type="ECO:0000256" key="5">
    <source>
        <dbReference type="ARBA" id="ARBA00022989"/>
    </source>
</evidence>
<keyword evidence="12" id="KW-1185">Reference proteome</keyword>
<name>A0A9D4XM70_PEA</name>
<evidence type="ECO:0000256" key="8">
    <source>
        <dbReference type="ARBA" id="ARBA00023315"/>
    </source>
</evidence>
<accession>A0A9D4XM70</accession>
<evidence type="ECO:0000256" key="4">
    <source>
        <dbReference type="ARBA" id="ARBA00022692"/>
    </source>
</evidence>
<protein>
    <submittedName>
        <fullName evidence="11">Lysophospholipid acyltransferase lpeat2, variant 2</fullName>
    </submittedName>
</protein>
<keyword evidence="4 9" id="KW-0812">Transmembrane</keyword>
<evidence type="ECO:0000256" key="1">
    <source>
        <dbReference type="ARBA" id="ARBA00004370"/>
    </source>
</evidence>
<evidence type="ECO:0000313" key="11">
    <source>
        <dbReference type="EMBL" id="KAI5421500.1"/>
    </source>
</evidence>
<dbReference type="GO" id="GO:0071618">
    <property type="term" value="F:lysophosphatidylethanolamine acyltransferase activity"/>
    <property type="evidence" value="ECO:0007669"/>
    <property type="project" value="TreeGrafter"/>
</dbReference>
<evidence type="ECO:0000256" key="2">
    <source>
        <dbReference type="ARBA" id="ARBA00008655"/>
    </source>
</evidence>
<keyword evidence="8 11" id="KW-0012">Acyltransferase</keyword>